<dbReference type="InterPro" id="IPR018484">
    <property type="entry name" value="FGGY_N"/>
</dbReference>
<sequence>MNAQVYLAIDLGAESGRVMVGRWTGKRMLMEEIHRFPNGPVALGDTLRWDILRLWEEIQQGLIRAARQYGRRIVSVGADTWGVDYVLLSRRGELLGLPYAYRDNRTRGVMERVFRKIPRPKLFARTGLQFLPFNTLFQLIAHQQTHPELLATAHRLLFMPDFVHWALCGSEVAEYTIASTSQCLDPKRRTWATNLLKELGLPTRLLPEIVPPGTQLGPLRPSVAERTGLEGVHVVAPPAHDTASAVAAVPARAGRSVNWAYISSGTWSLMGVEMPQPVLTERALAINITNEGGVDGTVRLLKNITGLWLVQQCRKAFEARGRSFTYPELVQKATEAVPLRSLVNPDDPRFLNPPDMPRAIQEFCHETGQPVPRTEGELIRCALESLALRYRQVLGWLEELVGQRLEVVHIVGGGSQNRLLNQLTADACQRPVITGPVEATAMGNALTQMRARGELKSLADMREVVRKSVDLGEYQPRKSDLWEEAFARFEELTRRSGGT</sequence>
<keyword evidence="4 10" id="KW-0418">Kinase</keyword>
<dbReference type="GO" id="GO:0008993">
    <property type="term" value="F:rhamnulokinase activity"/>
    <property type="evidence" value="ECO:0007669"/>
    <property type="project" value="InterPro"/>
</dbReference>
<dbReference type="CDD" id="cd07771">
    <property type="entry name" value="ASKHA_NBD_FGGY_RhaB-like"/>
    <property type="match status" value="1"/>
</dbReference>
<dbReference type="InterPro" id="IPR018485">
    <property type="entry name" value="FGGY_C"/>
</dbReference>
<dbReference type="Proteomes" id="UP000477311">
    <property type="component" value="Unassembled WGS sequence"/>
</dbReference>
<dbReference type="AlphaFoldDB" id="A0A6M1RK43"/>
<organism evidence="10 11">
    <name type="scientific">Limisphaera ngatamarikiensis</name>
    <dbReference type="NCBI Taxonomy" id="1324935"/>
    <lineage>
        <taxon>Bacteria</taxon>
        <taxon>Pseudomonadati</taxon>
        <taxon>Verrucomicrobiota</taxon>
        <taxon>Verrucomicrobiia</taxon>
        <taxon>Limisphaerales</taxon>
        <taxon>Limisphaeraceae</taxon>
        <taxon>Limisphaera</taxon>
    </lineage>
</organism>
<dbReference type="Gene3D" id="3.30.420.40">
    <property type="match status" value="2"/>
</dbReference>
<evidence type="ECO:0000313" key="10">
    <source>
        <dbReference type="EMBL" id="NGO38023.1"/>
    </source>
</evidence>
<dbReference type="PIRSF" id="PIRSF000538">
    <property type="entry name" value="GlpK"/>
    <property type="match status" value="1"/>
</dbReference>
<comment type="caution">
    <text evidence="10">The sequence shown here is derived from an EMBL/GenBank/DDBJ whole genome shotgun (WGS) entry which is preliminary data.</text>
</comment>
<feature type="domain" description="Carbohydrate kinase FGGY N-terminal" evidence="8">
    <location>
        <begin position="5"/>
        <end position="246"/>
    </location>
</feature>
<evidence type="ECO:0000313" key="11">
    <source>
        <dbReference type="Proteomes" id="UP000477311"/>
    </source>
</evidence>
<evidence type="ECO:0000256" key="4">
    <source>
        <dbReference type="ARBA" id="ARBA00022777"/>
    </source>
</evidence>
<proteinExistence type="inferred from homology"/>
<comment type="similarity">
    <text evidence="1">Belongs to the FGGY kinase family.</text>
</comment>
<dbReference type="GO" id="GO:0005524">
    <property type="term" value="F:ATP binding"/>
    <property type="evidence" value="ECO:0007669"/>
    <property type="project" value="UniProtKB-KW"/>
</dbReference>
<protein>
    <submittedName>
        <fullName evidence="10">Rhamnulokinase</fullName>
    </submittedName>
</protein>
<keyword evidence="6" id="KW-1015">Disulfide bond</keyword>
<evidence type="ECO:0000256" key="2">
    <source>
        <dbReference type="ARBA" id="ARBA00022679"/>
    </source>
</evidence>
<evidence type="ECO:0000259" key="8">
    <source>
        <dbReference type="Pfam" id="PF00370"/>
    </source>
</evidence>
<dbReference type="PANTHER" id="PTHR10196:SF93">
    <property type="entry name" value="L-RHAMNULOKINASE"/>
    <property type="match status" value="1"/>
</dbReference>
<dbReference type="PANTHER" id="PTHR10196">
    <property type="entry name" value="SUGAR KINASE"/>
    <property type="match status" value="1"/>
</dbReference>
<feature type="domain" description="Carbohydrate kinase FGGY C-terminal" evidence="9">
    <location>
        <begin position="260"/>
        <end position="451"/>
    </location>
</feature>
<dbReference type="GO" id="GO:0006071">
    <property type="term" value="P:glycerol metabolic process"/>
    <property type="evidence" value="ECO:0007669"/>
    <property type="project" value="TreeGrafter"/>
</dbReference>
<keyword evidence="7" id="KW-0684">Rhamnose metabolism</keyword>
<dbReference type="SUPFAM" id="SSF53067">
    <property type="entry name" value="Actin-like ATPase domain"/>
    <property type="match status" value="2"/>
</dbReference>
<accession>A0A6M1RK43</accession>
<dbReference type="GO" id="GO:0004370">
    <property type="term" value="F:glycerol kinase activity"/>
    <property type="evidence" value="ECO:0007669"/>
    <property type="project" value="TreeGrafter"/>
</dbReference>
<evidence type="ECO:0000256" key="7">
    <source>
        <dbReference type="ARBA" id="ARBA00023308"/>
    </source>
</evidence>
<gene>
    <name evidence="10" type="ORF">G4L39_01240</name>
</gene>
<name>A0A6M1RK43_9BACT</name>
<evidence type="ECO:0000256" key="1">
    <source>
        <dbReference type="ARBA" id="ARBA00009156"/>
    </source>
</evidence>
<keyword evidence="3" id="KW-0547">Nucleotide-binding</keyword>
<reference evidence="10 11" key="1">
    <citation type="submission" date="2020-02" db="EMBL/GenBank/DDBJ databases">
        <title>Draft genome sequence of Limisphaera ngatamarikiensis NGM72.4T, a thermophilic Verrucomicrobia grouped in subdivision 3.</title>
        <authorList>
            <person name="Carere C.R."/>
            <person name="Steen J."/>
            <person name="Hugenholtz P."/>
            <person name="Stott M.B."/>
        </authorList>
    </citation>
    <scope>NUCLEOTIDE SEQUENCE [LARGE SCALE GENOMIC DNA]</scope>
    <source>
        <strain evidence="10 11">NGM72.4</strain>
    </source>
</reference>
<dbReference type="Pfam" id="PF02782">
    <property type="entry name" value="FGGY_C"/>
    <property type="match status" value="1"/>
</dbReference>
<dbReference type="InterPro" id="IPR043129">
    <property type="entry name" value="ATPase_NBD"/>
</dbReference>
<evidence type="ECO:0000259" key="9">
    <source>
        <dbReference type="Pfam" id="PF02782"/>
    </source>
</evidence>
<evidence type="ECO:0000256" key="6">
    <source>
        <dbReference type="ARBA" id="ARBA00023157"/>
    </source>
</evidence>
<dbReference type="InterPro" id="IPR000577">
    <property type="entry name" value="Carb_kinase_FGGY"/>
</dbReference>
<keyword evidence="5" id="KW-0067">ATP-binding</keyword>
<dbReference type="Pfam" id="PF00370">
    <property type="entry name" value="FGGY_N"/>
    <property type="match status" value="1"/>
</dbReference>
<evidence type="ECO:0000256" key="3">
    <source>
        <dbReference type="ARBA" id="ARBA00022741"/>
    </source>
</evidence>
<dbReference type="RefSeq" id="WP_165105304.1">
    <property type="nucleotide sequence ID" value="NZ_JAAKYA010000006.1"/>
</dbReference>
<dbReference type="InterPro" id="IPR013449">
    <property type="entry name" value="Rhamnulokinase"/>
</dbReference>
<dbReference type="GO" id="GO:0005829">
    <property type="term" value="C:cytosol"/>
    <property type="evidence" value="ECO:0007669"/>
    <property type="project" value="TreeGrafter"/>
</dbReference>
<keyword evidence="11" id="KW-1185">Reference proteome</keyword>
<keyword evidence="2" id="KW-0808">Transferase</keyword>
<dbReference type="EMBL" id="JAAKYA010000006">
    <property type="protein sequence ID" value="NGO38023.1"/>
    <property type="molecule type" value="Genomic_DNA"/>
</dbReference>
<dbReference type="GO" id="GO:0019301">
    <property type="term" value="P:rhamnose catabolic process"/>
    <property type="evidence" value="ECO:0007669"/>
    <property type="project" value="InterPro"/>
</dbReference>
<evidence type="ECO:0000256" key="5">
    <source>
        <dbReference type="ARBA" id="ARBA00022840"/>
    </source>
</evidence>